<keyword evidence="8" id="KW-1185">Reference proteome</keyword>
<dbReference type="GO" id="GO:0005886">
    <property type="term" value="C:plasma membrane"/>
    <property type="evidence" value="ECO:0007669"/>
    <property type="project" value="UniProtKB-SubCell"/>
</dbReference>
<evidence type="ECO:0000256" key="6">
    <source>
        <dbReference type="SAM" id="Phobius"/>
    </source>
</evidence>
<evidence type="ECO:0000256" key="1">
    <source>
        <dbReference type="ARBA" id="ARBA00004651"/>
    </source>
</evidence>
<reference evidence="7" key="1">
    <citation type="submission" date="2021-01" db="EMBL/GenBank/DDBJ databases">
        <title>Whole genome shotgun sequence of Virgisporangium ochraceum NBRC 16418.</title>
        <authorList>
            <person name="Komaki H."/>
            <person name="Tamura T."/>
        </authorList>
    </citation>
    <scope>NUCLEOTIDE SEQUENCE</scope>
    <source>
        <strain evidence="7">NBRC 16418</strain>
    </source>
</reference>
<dbReference type="PANTHER" id="PTHR23513:SF11">
    <property type="entry name" value="STAPHYLOFERRIN A TRANSPORTER"/>
    <property type="match status" value="1"/>
</dbReference>
<dbReference type="Proteomes" id="UP000635606">
    <property type="component" value="Unassembled WGS sequence"/>
</dbReference>
<dbReference type="RefSeq" id="WP_203930834.1">
    <property type="nucleotide sequence ID" value="NZ_BOPH01000083.1"/>
</dbReference>
<comment type="caution">
    <text evidence="7">The sequence shown here is derived from an EMBL/GenBank/DDBJ whole genome shotgun (WGS) entry which is preliminary data.</text>
</comment>
<keyword evidence="4 6" id="KW-1133">Transmembrane helix</keyword>
<proteinExistence type="predicted"/>
<dbReference type="Gene3D" id="1.20.1250.20">
    <property type="entry name" value="MFS general substrate transporter like domains"/>
    <property type="match status" value="2"/>
</dbReference>
<dbReference type="InterPro" id="IPR036259">
    <property type="entry name" value="MFS_trans_sf"/>
</dbReference>
<comment type="subcellular location">
    <subcellularLocation>
        <location evidence="1">Cell membrane</location>
        <topology evidence="1">Multi-pass membrane protein</topology>
    </subcellularLocation>
</comment>
<evidence type="ECO:0000256" key="3">
    <source>
        <dbReference type="ARBA" id="ARBA00022692"/>
    </source>
</evidence>
<evidence type="ECO:0000256" key="2">
    <source>
        <dbReference type="ARBA" id="ARBA00022475"/>
    </source>
</evidence>
<evidence type="ECO:0000256" key="4">
    <source>
        <dbReference type="ARBA" id="ARBA00022989"/>
    </source>
</evidence>
<feature type="transmembrane region" description="Helical" evidence="6">
    <location>
        <begin position="168"/>
        <end position="187"/>
    </location>
</feature>
<feature type="transmembrane region" description="Helical" evidence="6">
    <location>
        <begin position="45"/>
        <end position="66"/>
    </location>
</feature>
<feature type="transmembrane region" description="Helical" evidence="6">
    <location>
        <begin position="220"/>
        <end position="242"/>
    </location>
</feature>
<evidence type="ECO:0000313" key="7">
    <source>
        <dbReference type="EMBL" id="GIJ70945.1"/>
    </source>
</evidence>
<feature type="transmembrane region" description="Helical" evidence="6">
    <location>
        <begin position="248"/>
        <end position="267"/>
    </location>
</feature>
<feature type="transmembrane region" description="Helical" evidence="6">
    <location>
        <begin position="302"/>
        <end position="320"/>
    </location>
</feature>
<name>A0A8J4ECX9_9ACTN</name>
<accession>A0A8J4ECX9</accession>
<dbReference type="EMBL" id="BOPH01000083">
    <property type="protein sequence ID" value="GIJ70945.1"/>
    <property type="molecule type" value="Genomic_DNA"/>
</dbReference>
<feature type="transmembrane region" description="Helical" evidence="6">
    <location>
        <begin position="104"/>
        <end position="128"/>
    </location>
</feature>
<keyword evidence="5 6" id="KW-0472">Membrane</keyword>
<feature type="transmembrane region" description="Helical" evidence="6">
    <location>
        <begin position="140"/>
        <end position="162"/>
    </location>
</feature>
<feature type="transmembrane region" description="Helical" evidence="6">
    <location>
        <begin position="78"/>
        <end position="98"/>
    </location>
</feature>
<organism evidence="7 8">
    <name type="scientific">Virgisporangium ochraceum</name>
    <dbReference type="NCBI Taxonomy" id="65505"/>
    <lineage>
        <taxon>Bacteria</taxon>
        <taxon>Bacillati</taxon>
        <taxon>Actinomycetota</taxon>
        <taxon>Actinomycetes</taxon>
        <taxon>Micromonosporales</taxon>
        <taxon>Micromonosporaceae</taxon>
        <taxon>Virgisporangium</taxon>
    </lineage>
</organism>
<sequence>MTTYGGVLAEPRFRAVFVCRLLAVAAETLRILALSVLVYDTTGSPFLGALAFGAGFVPQAFGGVLIGALADRAPPRPLIVAGHLVAAATTAALAAFPLPAGWCIAVVAAAAFVAPVFSGASGRVVAIVLTGDGYVLGRSLLGMTGSAAQLVGLAAGGAALATLGARPALALGSAACVAAAVWSAVGLRGLVASSKSDGTLVSASWRGTVLLWHDRTVRRLLLAMWLPSTLLAGAEALFVSYVGADKAAVAPMFAAVPVGMFVGNVVVGRFVDAERRERLAAPLVVLMGAPLTVLVVTPPLPVTLVLLVASGAGLGYSLGLQRQFRDAVPERLQGLSFTLLSTGLMTVQGMGPVVTGVLAEWTGAAPAIALAGLATVATAPLARYQPCVPGPPLSGPTMSEVTQPP</sequence>
<keyword evidence="3 6" id="KW-0812">Transmembrane</keyword>
<gene>
    <name evidence="7" type="ORF">Voc01_058620</name>
</gene>
<evidence type="ECO:0000256" key="5">
    <source>
        <dbReference type="ARBA" id="ARBA00023136"/>
    </source>
</evidence>
<dbReference type="SUPFAM" id="SSF103473">
    <property type="entry name" value="MFS general substrate transporter"/>
    <property type="match status" value="1"/>
</dbReference>
<evidence type="ECO:0000313" key="8">
    <source>
        <dbReference type="Proteomes" id="UP000635606"/>
    </source>
</evidence>
<dbReference type="AlphaFoldDB" id="A0A8J4ECX9"/>
<protein>
    <submittedName>
        <fullName evidence="7">MFS transporter</fullName>
    </submittedName>
</protein>
<feature type="transmembrane region" description="Helical" evidence="6">
    <location>
        <begin position="21"/>
        <end position="39"/>
    </location>
</feature>
<keyword evidence="2" id="KW-1003">Cell membrane</keyword>
<dbReference type="PANTHER" id="PTHR23513">
    <property type="entry name" value="INTEGRAL MEMBRANE EFFLUX PROTEIN-RELATED"/>
    <property type="match status" value="1"/>
</dbReference>
<feature type="transmembrane region" description="Helical" evidence="6">
    <location>
        <begin position="279"/>
        <end position="296"/>
    </location>
</feature>